<gene>
    <name evidence="6" type="ORF">MOO46_04390</name>
</gene>
<evidence type="ECO:0000259" key="4">
    <source>
        <dbReference type="Pfam" id="PF13457"/>
    </source>
</evidence>
<evidence type="ECO:0000313" key="7">
    <source>
        <dbReference type="Proteomes" id="UP000831859"/>
    </source>
</evidence>
<dbReference type="Gene3D" id="3.90.70.10">
    <property type="entry name" value="Cysteine proteinases"/>
    <property type="match status" value="1"/>
</dbReference>
<dbReference type="Pfam" id="PF13457">
    <property type="entry name" value="GW"/>
    <property type="match status" value="1"/>
</dbReference>
<evidence type="ECO:0000313" key="6">
    <source>
        <dbReference type="EMBL" id="UQS84499.1"/>
    </source>
</evidence>
<feature type="compositionally biased region" description="Low complexity" evidence="2">
    <location>
        <begin position="30"/>
        <end position="46"/>
    </location>
</feature>
<dbReference type="InterPro" id="IPR025987">
    <property type="entry name" value="GW_dom"/>
</dbReference>
<protein>
    <submittedName>
        <fullName evidence="6">C39 family peptidase</fullName>
    </submittedName>
</protein>
<dbReference type="EMBL" id="CP093362">
    <property type="protein sequence ID" value="UQS84499.1"/>
    <property type="molecule type" value="Genomic_DNA"/>
</dbReference>
<dbReference type="SUPFAM" id="SSF82057">
    <property type="entry name" value="Prokaryotic SH3-related domain"/>
    <property type="match status" value="1"/>
</dbReference>
<evidence type="ECO:0000259" key="5">
    <source>
        <dbReference type="Pfam" id="PF13529"/>
    </source>
</evidence>
<feature type="region of interest" description="Disordered" evidence="2">
    <location>
        <begin position="30"/>
        <end position="65"/>
    </location>
</feature>
<proteinExistence type="predicted"/>
<dbReference type="Proteomes" id="UP000831859">
    <property type="component" value="Chromosome"/>
</dbReference>
<feature type="domain" description="Peptidase C39-like" evidence="5">
    <location>
        <begin position="159"/>
        <end position="296"/>
    </location>
</feature>
<dbReference type="Gene3D" id="2.30.30.170">
    <property type="match status" value="1"/>
</dbReference>
<keyword evidence="1 3" id="KW-0732">Signal</keyword>
<organism evidence="6 7">
    <name type="scientific">Apilactobacillus apisilvae</name>
    <dbReference type="NCBI Taxonomy" id="2923364"/>
    <lineage>
        <taxon>Bacteria</taxon>
        <taxon>Bacillati</taxon>
        <taxon>Bacillota</taxon>
        <taxon>Bacilli</taxon>
        <taxon>Lactobacillales</taxon>
        <taxon>Lactobacillaceae</taxon>
        <taxon>Apilactobacillus</taxon>
    </lineage>
</organism>
<feature type="chain" id="PRO_5047233306" evidence="3">
    <location>
        <begin position="30"/>
        <end position="333"/>
    </location>
</feature>
<dbReference type="Pfam" id="PF13529">
    <property type="entry name" value="Peptidase_C39_2"/>
    <property type="match status" value="1"/>
</dbReference>
<name>A0ABY4PFA6_9LACO</name>
<evidence type="ECO:0000256" key="1">
    <source>
        <dbReference type="ARBA" id="ARBA00022729"/>
    </source>
</evidence>
<accession>A0ABY4PFA6</accession>
<evidence type="ECO:0000256" key="3">
    <source>
        <dbReference type="SAM" id="SignalP"/>
    </source>
</evidence>
<feature type="signal peptide" evidence="3">
    <location>
        <begin position="1"/>
        <end position="29"/>
    </location>
</feature>
<feature type="domain" description="GW" evidence="4">
    <location>
        <begin position="96"/>
        <end position="149"/>
    </location>
</feature>
<reference evidence="6 7" key="1">
    <citation type="journal article" date="2022" name="Int. J. Syst. Evol. Microbiol.">
        <title>Apilactobacillus apisilvae sp. nov., Nicolia spurrieriana gen. nov. sp. nov., Bombilactobacillus folatiphilus sp. nov. and Bombilactobacillus thymidiniphilus sp. nov., four new lactic acid bacterial isolates from stingless bees Tetragonula carbonaria and Austroplebeia australis.</title>
        <authorList>
            <person name="Oliphant S.A."/>
            <person name="Watson-Haigh N.S."/>
            <person name="Sumby K.M."/>
            <person name="Gardner J."/>
            <person name="Groom S."/>
            <person name="Jiranek V."/>
        </authorList>
    </citation>
    <scope>NUCLEOTIDE SEQUENCE [LARGE SCALE GENOMIC DNA]</scope>
    <source>
        <strain evidence="6 7">SG5_A10</strain>
    </source>
</reference>
<dbReference type="InterPro" id="IPR039564">
    <property type="entry name" value="Peptidase_C39-like"/>
</dbReference>
<keyword evidence="7" id="KW-1185">Reference proteome</keyword>
<evidence type="ECO:0000256" key="2">
    <source>
        <dbReference type="SAM" id="MobiDB-lite"/>
    </source>
</evidence>
<dbReference type="InterPro" id="IPR038200">
    <property type="entry name" value="GW_dom_sf"/>
</dbReference>
<sequence>MKKLLSSSALVIFLATAGVISGQSVVANADSSSDVSTSQSSNNENSSDADKQKDQEQQSTDKQNSEQNKFVDYVKFTYSSGASYNAMKVNTSNIKSFVGPYNRGTKIKQKLNLNGELVQITKVAKAPQRTYYQISYRGQDQGWINADYVSSTSVYEIPFTYTSQHFPFDAPNGCEATALKMALSTKGVGENTDLNGFLKKMPRSSNNQNEGFVGNPYAVNHTSQNWTIYPKALAKFGREFYSGVYNITGASKIKIINEVQKGNPVIAATGYRMREATGHTLVVIGYKRGYFKMADPSSWKETYKTTNKPVFWVSTSQFMKLYNQEGRMAALVK</sequence>
<dbReference type="PANTHER" id="PTHR37806">
    <property type="entry name" value="LMO0724 PROTEIN"/>
    <property type="match status" value="1"/>
</dbReference>
<dbReference type="RefSeq" id="WP_249510485.1">
    <property type="nucleotide sequence ID" value="NZ_CP093362.1"/>
</dbReference>
<dbReference type="PANTHER" id="PTHR37806:SF1">
    <property type="entry name" value="PEPTIDASE C39-LIKE DOMAIN-CONTAINING PROTEIN"/>
    <property type="match status" value="1"/>
</dbReference>